<comment type="pathway">
    <text evidence="1 10">Porphyrin-containing compound metabolism; protoheme biosynthesis; protoheme from protoporphyrin-IX: step 1/1.</text>
</comment>
<dbReference type="InterPro" id="IPR033644">
    <property type="entry name" value="Ferrochelatase_C"/>
</dbReference>
<name>B8BHC5_ORYSI</name>
<dbReference type="NCBIfam" id="TIGR00109">
    <property type="entry name" value="hemH"/>
    <property type="match status" value="1"/>
</dbReference>
<protein>
    <recommendedName>
        <fullName evidence="10">Ferrochelatase</fullName>
        <ecNumber evidence="10">4.98.1.1</ecNumber>
    </recommendedName>
</protein>
<evidence type="ECO:0000256" key="1">
    <source>
        <dbReference type="ARBA" id="ARBA00004943"/>
    </source>
</evidence>
<gene>
    <name evidence="12" type="ORF">OsI_33935</name>
</gene>
<evidence type="ECO:0000256" key="6">
    <source>
        <dbReference type="ARBA" id="ARBA00023133"/>
    </source>
</evidence>
<keyword evidence="8 10" id="KW-0627">Porphyrin biosynthesis</keyword>
<feature type="domain" description="AB hydrolase-1" evidence="11">
    <location>
        <begin position="1"/>
        <end position="129"/>
    </location>
</feature>
<evidence type="ECO:0000313" key="13">
    <source>
        <dbReference type="Proteomes" id="UP000007015"/>
    </source>
</evidence>
<dbReference type="InterPro" id="IPR029058">
    <property type="entry name" value="AB_hydrolase_fold"/>
</dbReference>
<dbReference type="Gene3D" id="3.40.50.1820">
    <property type="entry name" value="alpha/beta hydrolase"/>
    <property type="match status" value="1"/>
</dbReference>
<evidence type="ECO:0000256" key="5">
    <source>
        <dbReference type="ARBA" id="ARBA00023004"/>
    </source>
</evidence>
<dbReference type="UniPathway" id="UPA00252">
    <property type="reaction ID" value="UER00325"/>
</dbReference>
<evidence type="ECO:0000256" key="4">
    <source>
        <dbReference type="ARBA" id="ARBA00022723"/>
    </source>
</evidence>
<keyword evidence="10" id="KW-0934">Plastid</keyword>
<dbReference type="InterPro" id="IPR001015">
    <property type="entry name" value="Ferrochelatase"/>
</dbReference>
<evidence type="ECO:0000313" key="12">
    <source>
        <dbReference type="EMBL" id="EEC67124.1"/>
    </source>
</evidence>
<dbReference type="Pfam" id="PF00762">
    <property type="entry name" value="Ferrochelatase"/>
    <property type="match status" value="1"/>
</dbReference>
<sequence length="801" mass="86221">MVHGVLNDHSVWGFQSRHLAHHGWNVLAVDLPGHGRSGGEAPQSVEEAADFIVALLRTLGVERAALVGHSWGSLIALEAAARLGDAATHLALVGTAYPMKVSPALIEAALNEPEKALRMVNVFSRSSLASPSGAGFWTFGAGMALGRRVLRSNPQVNVFHRGFVACDRYAGAEAAVAALACPVLFALGAQDQMTQPRAAQGLIAAARAAGLDVRVETLPGKSSRRMQRTPARLRMAFGAPWQCAALLLDRRQLRREQPAQAGEVFHHGGLRSLVRPGDAGAVDPDGLHAGLQGAMGVERGIVTHVEHGLRRHAEPLRGFVEDARIGLGDAEGARRHAPLEVFPSPMRCSAARMLSRRRALRSWERWACACTTSARTTAAVSASASSAAVAGARVPSQSRSTCSALRMAGQIGQRVSSRSRVIARMRAVSSMVAENSATIAFPSLPPHMNASAADRSQTAPMPRTAVLLCNLGTPEAPTAPALRRYLAQFLSDPRIVEIPRAAWLPILHGIILRIRPAKSAAKYASIWMPEGSPLAVWTERQATLLRGWLGEAGLRVQVRHAMRYGQPSIAGQLKALQAEGVDRVLVLPLYPQYSGTTTASVSDDVCAYALRTRRLPELRFVNSYHDHPAYIDALARSVRAHWQREGGPAEQLVMSFHGIPERAVRLGDPYQQECLATAALLAQALGLAPDRYRVTFQSRFGKAKWLEPYTEPTLIEMARGGTRSVDVMCPGFTSDCLETLEEINQEAREAFLHAGGREFRYIPCLNADSAWITALSRIAQEHLSGWDTGAPGGAAAPGPAR</sequence>
<dbReference type="AlphaFoldDB" id="B8BHC5"/>
<keyword evidence="3" id="KW-0963">Cytoplasm</keyword>
<evidence type="ECO:0000259" key="11">
    <source>
        <dbReference type="Pfam" id="PF00561"/>
    </source>
</evidence>
<dbReference type="GO" id="GO:0006783">
    <property type="term" value="P:heme biosynthetic process"/>
    <property type="evidence" value="ECO:0007669"/>
    <property type="project" value="UniProtKB-UniRule"/>
</dbReference>
<reference evidence="12 13" key="1">
    <citation type="journal article" date="2005" name="PLoS Biol.">
        <title>The genomes of Oryza sativa: a history of duplications.</title>
        <authorList>
            <person name="Yu J."/>
            <person name="Wang J."/>
            <person name="Lin W."/>
            <person name="Li S."/>
            <person name="Li H."/>
            <person name="Zhou J."/>
            <person name="Ni P."/>
            <person name="Dong W."/>
            <person name="Hu S."/>
            <person name="Zeng C."/>
            <person name="Zhang J."/>
            <person name="Zhang Y."/>
            <person name="Li R."/>
            <person name="Xu Z."/>
            <person name="Li S."/>
            <person name="Li X."/>
            <person name="Zheng H."/>
            <person name="Cong L."/>
            <person name="Lin L."/>
            <person name="Yin J."/>
            <person name="Geng J."/>
            <person name="Li G."/>
            <person name="Shi J."/>
            <person name="Liu J."/>
            <person name="Lv H."/>
            <person name="Li J."/>
            <person name="Wang J."/>
            <person name="Deng Y."/>
            <person name="Ran L."/>
            <person name="Shi X."/>
            <person name="Wang X."/>
            <person name="Wu Q."/>
            <person name="Li C."/>
            <person name="Ren X."/>
            <person name="Wang J."/>
            <person name="Wang X."/>
            <person name="Li D."/>
            <person name="Liu D."/>
            <person name="Zhang X."/>
            <person name="Ji Z."/>
            <person name="Zhao W."/>
            <person name="Sun Y."/>
            <person name="Zhang Z."/>
            <person name="Bao J."/>
            <person name="Han Y."/>
            <person name="Dong L."/>
            <person name="Ji J."/>
            <person name="Chen P."/>
            <person name="Wu S."/>
            <person name="Liu J."/>
            <person name="Xiao Y."/>
            <person name="Bu D."/>
            <person name="Tan J."/>
            <person name="Yang L."/>
            <person name="Ye C."/>
            <person name="Zhang J."/>
            <person name="Xu J."/>
            <person name="Zhou Y."/>
            <person name="Yu Y."/>
            <person name="Zhang B."/>
            <person name="Zhuang S."/>
            <person name="Wei H."/>
            <person name="Liu B."/>
            <person name="Lei M."/>
            <person name="Yu H."/>
            <person name="Li Y."/>
            <person name="Xu H."/>
            <person name="Wei S."/>
            <person name="He X."/>
            <person name="Fang L."/>
            <person name="Zhang Z."/>
            <person name="Zhang Y."/>
            <person name="Huang X."/>
            <person name="Su Z."/>
            <person name="Tong W."/>
            <person name="Li J."/>
            <person name="Tong Z."/>
            <person name="Li S."/>
            <person name="Ye J."/>
            <person name="Wang L."/>
            <person name="Fang L."/>
            <person name="Lei T."/>
            <person name="Chen C."/>
            <person name="Chen H."/>
            <person name="Xu Z."/>
            <person name="Li H."/>
            <person name="Huang H."/>
            <person name="Zhang F."/>
            <person name="Xu H."/>
            <person name="Li N."/>
            <person name="Zhao C."/>
            <person name="Li S."/>
            <person name="Dong L."/>
            <person name="Huang Y."/>
            <person name="Li L."/>
            <person name="Xi Y."/>
            <person name="Qi Q."/>
            <person name="Li W."/>
            <person name="Zhang B."/>
            <person name="Hu W."/>
            <person name="Zhang Y."/>
            <person name="Tian X."/>
            <person name="Jiao Y."/>
            <person name="Liang X."/>
            <person name="Jin J."/>
            <person name="Gao L."/>
            <person name="Zheng W."/>
            <person name="Hao B."/>
            <person name="Liu S."/>
            <person name="Wang W."/>
            <person name="Yuan L."/>
            <person name="Cao M."/>
            <person name="McDermott J."/>
            <person name="Samudrala R."/>
            <person name="Wang J."/>
            <person name="Wong G.K."/>
            <person name="Yang H."/>
        </authorList>
    </citation>
    <scope>NUCLEOTIDE SEQUENCE [LARGE SCALE GENOMIC DNA]</scope>
    <source>
        <strain evidence="13">cv. 93-11</strain>
    </source>
</reference>
<dbReference type="EC" id="4.98.1.1" evidence="10"/>
<dbReference type="Proteomes" id="UP000007015">
    <property type="component" value="Chromosome 10"/>
</dbReference>
<keyword evidence="10" id="KW-0150">Chloroplast</keyword>
<dbReference type="Pfam" id="PF00561">
    <property type="entry name" value="Abhydrolase_1"/>
    <property type="match status" value="1"/>
</dbReference>
<dbReference type="InterPro" id="IPR000073">
    <property type="entry name" value="AB_hydrolase_1"/>
</dbReference>
<evidence type="ECO:0000256" key="8">
    <source>
        <dbReference type="ARBA" id="ARBA00023244"/>
    </source>
</evidence>
<evidence type="ECO:0000256" key="10">
    <source>
        <dbReference type="RuleBase" id="RU000607"/>
    </source>
</evidence>
<dbReference type="CDD" id="cd03411">
    <property type="entry name" value="Ferrochelatase_N"/>
    <property type="match status" value="1"/>
</dbReference>
<comment type="similarity">
    <text evidence="2 10">Belongs to the ferrochelatase family.</text>
</comment>
<dbReference type="CDD" id="cd00419">
    <property type="entry name" value="Ferrochelatase_C"/>
    <property type="match status" value="1"/>
</dbReference>
<dbReference type="PANTHER" id="PTHR11108:SF1">
    <property type="entry name" value="FERROCHELATASE, MITOCHONDRIAL"/>
    <property type="match status" value="1"/>
</dbReference>
<comment type="function">
    <text evidence="10">Catalyzes the ferrous insertion into protoporphyrin IX.</text>
</comment>
<accession>B8BHC5</accession>
<keyword evidence="13" id="KW-1185">Reference proteome</keyword>
<dbReference type="GO" id="GO:0046872">
    <property type="term" value="F:metal ion binding"/>
    <property type="evidence" value="ECO:0007669"/>
    <property type="project" value="UniProtKB-KW"/>
</dbReference>
<evidence type="ECO:0000256" key="9">
    <source>
        <dbReference type="ARBA" id="ARBA00049380"/>
    </source>
</evidence>
<dbReference type="GO" id="GO:0004325">
    <property type="term" value="F:ferrochelatase activity"/>
    <property type="evidence" value="ECO:0007669"/>
    <property type="project" value="UniProtKB-UniRule"/>
</dbReference>
<dbReference type="GO" id="GO:0009507">
    <property type="term" value="C:chloroplast"/>
    <property type="evidence" value="ECO:0007669"/>
    <property type="project" value="UniProtKB-SubCell"/>
</dbReference>
<evidence type="ECO:0000256" key="3">
    <source>
        <dbReference type="ARBA" id="ARBA00022490"/>
    </source>
</evidence>
<evidence type="ECO:0000256" key="7">
    <source>
        <dbReference type="ARBA" id="ARBA00023239"/>
    </source>
</evidence>
<dbReference type="EMBL" id="CM000135">
    <property type="protein sequence ID" value="EEC67124.1"/>
    <property type="molecule type" value="Genomic_DNA"/>
</dbReference>
<dbReference type="FunFam" id="3.40.50.1400:FF:000002">
    <property type="entry name" value="Ferrochelatase"/>
    <property type="match status" value="1"/>
</dbReference>
<dbReference type="Gene3D" id="3.40.50.1400">
    <property type="match status" value="2"/>
</dbReference>
<dbReference type="Gramene" id="BGIOSGA031743-TA">
    <property type="protein sequence ID" value="BGIOSGA031743-PA"/>
    <property type="gene ID" value="BGIOSGA031743"/>
</dbReference>
<keyword evidence="5 10" id="KW-0408">Iron</keyword>
<comment type="catalytic activity">
    <reaction evidence="9 10">
        <text>heme b + 2 H(+) = protoporphyrin IX + Fe(2+)</text>
        <dbReference type="Rhea" id="RHEA:22584"/>
        <dbReference type="ChEBI" id="CHEBI:15378"/>
        <dbReference type="ChEBI" id="CHEBI:29033"/>
        <dbReference type="ChEBI" id="CHEBI:57306"/>
        <dbReference type="ChEBI" id="CHEBI:60344"/>
        <dbReference type="EC" id="4.98.1.1"/>
    </reaction>
</comment>
<dbReference type="HAMAP" id="MF_00323">
    <property type="entry name" value="Ferrochelatase"/>
    <property type="match status" value="1"/>
</dbReference>
<evidence type="ECO:0000256" key="2">
    <source>
        <dbReference type="ARBA" id="ARBA00007718"/>
    </source>
</evidence>
<dbReference type="PANTHER" id="PTHR11108">
    <property type="entry name" value="FERROCHELATASE"/>
    <property type="match status" value="1"/>
</dbReference>
<dbReference type="PROSITE" id="PS00534">
    <property type="entry name" value="FERROCHELATASE"/>
    <property type="match status" value="1"/>
</dbReference>
<dbReference type="SUPFAM" id="SSF53800">
    <property type="entry name" value="Chelatase"/>
    <property type="match status" value="1"/>
</dbReference>
<keyword evidence="4" id="KW-0479">Metal-binding</keyword>
<dbReference type="InterPro" id="IPR019772">
    <property type="entry name" value="Ferrochelatase_AS"/>
</dbReference>
<dbReference type="InterPro" id="IPR033659">
    <property type="entry name" value="Ferrochelatase_N"/>
</dbReference>
<dbReference type="HOGENOM" id="CLU_351404_0_0_1"/>
<proteinExistence type="inferred from homology"/>
<keyword evidence="7 10" id="KW-0456">Lyase</keyword>
<dbReference type="SUPFAM" id="SSF53474">
    <property type="entry name" value="alpha/beta-Hydrolases"/>
    <property type="match status" value="1"/>
</dbReference>
<organism evidence="12 13">
    <name type="scientific">Oryza sativa subsp. indica</name>
    <name type="common">Rice</name>
    <dbReference type="NCBI Taxonomy" id="39946"/>
    <lineage>
        <taxon>Eukaryota</taxon>
        <taxon>Viridiplantae</taxon>
        <taxon>Streptophyta</taxon>
        <taxon>Embryophyta</taxon>
        <taxon>Tracheophyta</taxon>
        <taxon>Spermatophyta</taxon>
        <taxon>Magnoliopsida</taxon>
        <taxon>Liliopsida</taxon>
        <taxon>Poales</taxon>
        <taxon>Poaceae</taxon>
        <taxon>BOP clade</taxon>
        <taxon>Oryzoideae</taxon>
        <taxon>Oryzeae</taxon>
        <taxon>Oryzinae</taxon>
        <taxon>Oryza</taxon>
        <taxon>Oryza sativa</taxon>
    </lineage>
</organism>
<comment type="subcellular location">
    <subcellularLocation>
        <location evidence="10">Plastid</location>
        <location evidence="10">Chloroplast</location>
    </subcellularLocation>
</comment>
<dbReference type="STRING" id="39946.B8BHC5"/>
<keyword evidence="6 10" id="KW-0350">Heme biosynthesis</keyword>